<dbReference type="SUPFAM" id="SSF54211">
    <property type="entry name" value="Ribosomal protein S5 domain 2-like"/>
    <property type="match status" value="1"/>
</dbReference>
<keyword evidence="6 9" id="KW-0418">Kinase</keyword>
<keyword evidence="7 9" id="KW-0067">ATP-binding</keyword>
<dbReference type="EC" id="2.7.1.148" evidence="2 9"/>
<organism evidence="12 13">
    <name type="scientific">Ligilactobacillus apodemi DSM 16634 = JCM 16172</name>
    <dbReference type="NCBI Taxonomy" id="1423724"/>
    <lineage>
        <taxon>Bacteria</taxon>
        <taxon>Bacillati</taxon>
        <taxon>Bacillota</taxon>
        <taxon>Bacilli</taxon>
        <taxon>Lactobacillales</taxon>
        <taxon>Lactobacillaceae</taxon>
        <taxon>Ligilactobacillus</taxon>
    </lineage>
</organism>
<dbReference type="PIRSF" id="PIRSF010376">
    <property type="entry name" value="IspE"/>
    <property type="match status" value="1"/>
</dbReference>
<dbReference type="Gene3D" id="3.30.230.10">
    <property type="match status" value="1"/>
</dbReference>
<dbReference type="InterPro" id="IPR020568">
    <property type="entry name" value="Ribosomal_Su5_D2-typ_SF"/>
</dbReference>
<dbReference type="InterPro" id="IPR036554">
    <property type="entry name" value="GHMP_kinase_C_sf"/>
</dbReference>
<feature type="domain" description="GHMP kinase N-terminal" evidence="10">
    <location>
        <begin position="70"/>
        <end position="147"/>
    </location>
</feature>
<sequence>MKQMEISEKAPAKLNFSLDTPFRHQNGEPEWKMVMIAVDLADYVHIKTLPDSREITVSTNSGFLPSDQRNLAYQAAKVLRDHYCINEGVEIVIDKNIPVAAGMGGGSSDAAAVLRGLNRLWDLGLTKAQLAKIGLEIDSDVPFCVYSEPALVTGKGEIVTPIGPLPPLKIVIAKPRDSVSTPSILRRINYGKITHQDVDGVVAAIKAGNYEQMVTKMGNTLEAITAERHPDILRIKQKMLKFGCDAAQMSGSGPTVFGISQKSSRIQHIYNSLRGFCHEVYVVTPYNLDKQNTCLK</sequence>
<dbReference type="UniPathway" id="UPA00056">
    <property type="reaction ID" value="UER00094"/>
</dbReference>
<evidence type="ECO:0000313" key="13">
    <source>
        <dbReference type="Proteomes" id="UP000051324"/>
    </source>
</evidence>
<reference evidence="12 13" key="1">
    <citation type="journal article" date="2015" name="Genome Announc.">
        <title>Expanding the biotechnology potential of lactobacilli through comparative genomics of 213 strains and associated genera.</title>
        <authorList>
            <person name="Sun Z."/>
            <person name="Harris H.M."/>
            <person name="McCann A."/>
            <person name="Guo C."/>
            <person name="Argimon S."/>
            <person name="Zhang W."/>
            <person name="Yang X."/>
            <person name="Jeffery I.B."/>
            <person name="Cooney J.C."/>
            <person name="Kagawa T.F."/>
            <person name="Liu W."/>
            <person name="Song Y."/>
            <person name="Salvetti E."/>
            <person name="Wrobel A."/>
            <person name="Rasinkangas P."/>
            <person name="Parkhill J."/>
            <person name="Rea M.C."/>
            <person name="O'Sullivan O."/>
            <person name="Ritari J."/>
            <person name="Douillard F.P."/>
            <person name="Paul Ross R."/>
            <person name="Yang R."/>
            <person name="Briner A.E."/>
            <person name="Felis G.E."/>
            <person name="de Vos W.M."/>
            <person name="Barrangou R."/>
            <person name="Klaenhammer T.R."/>
            <person name="Caufield P.W."/>
            <person name="Cui Y."/>
            <person name="Zhang H."/>
            <person name="O'Toole P.W."/>
        </authorList>
    </citation>
    <scope>NUCLEOTIDE SEQUENCE [LARGE SCALE GENOMIC DNA]</scope>
    <source>
        <strain evidence="12 13">DSM 16634</strain>
    </source>
</reference>
<dbReference type="InterPro" id="IPR013750">
    <property type="entry name" value="GHMP_kinase_C_dom"/>
</dbReference>
<dbReference type="eggNOG" id="COG1947">
    <property type="taxonomic scope" value="Bacteria"/>
</dbReference>
<feature type="active site" evidence="9">
    <location>
        <position position="13"/>
    </location>
</feature>
<dbReference type="PATRIC" id="fig|1423724.4.peg.623"/>
<evidence type="ECO:0000259" key="11">
    <source>
        <dbReference type="Pfam" id="PF08544"/>
    </source>
</evidence>
<evidence type="ECO:0000256" key="4">
    <source>
        <dbReference type="ARBA" id="ARBA00022679"/>
    </source>
</evidence>
<evidence type="ECO:0000256" key="6">
    <source>
        <dbReference type="ARBA" id="ARBA00022777"/>
    </source>
</evidence>
<dbReference type="Proteomes" id="UP000051324">
    <property type="component" value="Unassembled WGS sequence"/>
</dbReference>
<dbReference type="Gene3D" id="3.30.70.890">
    <property type="entry name" value="GHMP kinase, C-terminal domain"/>
    <property type="match status" value="1"/>
</dbReference>
<dbReference type="InterPro" id="IPR006204">
    <property type="entry name" value="GHMP_kinase_N_dom"/>
</dbReference>
<evidence type="ECO:0000256" key="9">
    <source>
        <dbReference type="HAMAP-Rule" id="MF_00061"/>
    </source>
</evidence>
<accession>A0A0R1TQ61</accession>
<dbReference type="PANTHER" id="PTHR43527">
    <property type="entry name" value="4-DIPHOSPHOCYTIDYL-2-C-METHYL-D-ERYTHRITOL KINASE, CHLOROPLASTIC"/>
    <property type="match status" value="1"/>
</dbReference>
<dbReference type="SUPFAM" id="SSF55060">
    <property type="entry name" value="GHMP Kinase, C-terminal domain"/>
    <property type="match status" value="1"/>
</dbReference>
<dbReference type="InterPro" id="IPR014721">
    <property type="entry name" value="Ribsml_uS5_D2-typ_fold_subgr"/>
</dbReference>
<dbReference type="EMBL" id="AZFT01000053">
    <property type="protein sequence ID" value="KRL83337.1"/>
    <property type="molecule type" value="Genomic_DNA"/>
</dbReference>
<dbReference type="GO" id="GO:0016114">
    <property type="term" value="P:terpenoid biosynthetic process"/>
    <property type="evidence" value="ECO:0007669"/>
    <property type="project" value="UniProtKB-UniRule"/>
</dbReference>
<dbReference type="AlphaFoldDB" id="A0A0R1TQ61"/>
<dbReference type="GO" id="GO:0005524">
    <property type="term" value="F:ATP binding"/>
    <property type="evidence" value="ECO:0007669"/>
    <property type="project" value="UniProtKB-UniRule"/>
</dbReference>
<keyword evidence="9" id="KW-0414">Isoprene biosynthesis</keyword>
<comment type="similarity">
    <text evidence="1 9">Belongs to the GHMP kinase family. IspE subfamily.</text>
</comment>
<feature type="active site" evidence="9">
    <location>
        <position position="140"/>
    </location>
</feature>
<dbReference type="PANTHER" id="PTHR43527:SF2">
    <property type="entry name" value="4-DIPHOSPHOCYTIDYL-2-C-METHYL-D-ERYTHRITOL KINASE, CHLOROPLASTIC"/>
    <property type="match status" value="1"/>
</dbReference>
<proteinExistence type="inferred from homology"/>
<dbReference type="HAMAP" id="MF_00061">
    <property type="entry name" value="IspE"/>
    <property type="match status" value="1"/>
</dbReference>
<dbReference type="GO" id="GO:0019288">
    <property type="term" value="P:isopentenyl diphosphate biosynthetic process, methylerythritol 4-phosphate pathway"/>
    <property type="evidence" value="ECO:0007669"/>
    <property type="project" value="UniProtKB-UniRule"/>
</dbReference>
<evidence type="ECO:0000256" key="7">
    <source>
        <dbReference type="ARBA" id="ARBA00022840"/>
    </source>
</evidence>
<dbReference type="Pfam" id="PF00288">
    <property type="entry name" value="GHMP_kinases_N"/>
    <property type="match status" value="1"/>
</dbReference>
<comment type="catalytic activity">
    <reaction evidence="9">
        <text>4-CDP-2-C-methyl-D-erythritol + ATP = 4-CDP-2-C-methyl-D-erythritol 2-phosphate + ADP + H(+)</text>
        <dbReference type="Rhea" id="RHEA:18437"/>
        <dbReference type="ChEBI" id="CHEBI:15378"/>
        <dbReference type="ChEBI" id="CHEBI:30616"/>
        <dbReference type="ChEBI" id="CHEBI:57823"/>
        <dbReference type="ChEBI" id="CHEBI:57919"/>
        <dbReference type="ChEBI" id="CHEBI:456216"/>
        <dbReference type="EC" id="2.7.1.148"/>
    </reaction>
</comment>
<evidence type="ECO:0000256" key="3">
    <source>
        <dbReference type="ARBA" id="ARBA00017473"/>
    </source>
</evidence>
<dbReference type="STRING" id="1423724.FC32_GL000587"/>
<dbReference type="InterPro" id="IPR004424">
    <property type="entry name" value="IspE"/>
</dbReference>
<dbReference type="Pfam" id="PF08544">
    <property type="entry name" value="GHMP_kinases_C"/>
    <property type="match status" value="1"/>
</dbReference>
<evidence type="ECO:0000256" key="5">
    <source>
        <dbReference type="ARBA" id="ARBA00022741"/>
    </source>
</evidence>
<evidence type="ECO:0000256" key="2">
    <source>
        <dbReference type="ARBA" id="ARBA00012052"/>
    </source>
</evidence>
<keyword evidence="4 9" id="KW-0808">Transferase</keyword>
<keyword evidence="5 9" id="KW-0547">Nucleotide-binding</keyword>
<evidence type="ECO:0000313" key="12">
    <source>
        <dbReference type="EMBL" id="KRL83337.1"/>
    </source>
</evidence>
<evidence type="ECO:0000256" key="8">
    <source>
        <dbReference type="ARBA" id="ARBA00032554"/>
    </source>
</evidence>
<comment type="caution">
    <text evidence="12">The sequence shown here is derived from an EMBL/GenBank/DDBJ whole genome shotgun (WGS) entry which is preliminary data.</text>
</comment>
<evidence type="ECO:0000259" key="10">
    <source>
        <dbReference type="Pfam" id="PF00288"/>
    </source>
</evidence>
<keyword evidence="13" id="KW-1185">Reference proteome</keyword>
<name>A0A0R1TQ61_9LACO</name>
<dbReference type="NCBIfam" id="TIGR00154">
    <property type="entry name" value="ispE"/>
    <property type="match status" value="1"/>
</dbReference>
<comment type="pathway">
    <text evidence="9">Isoprenoid biosynthesis; isopentenyl diphosphate biosynthesis via DXP pathway; isopentenyl diphosphate from 1-deoxy-D-xylulose 5-phosphate: step 3/6.</text>
</comment>
<protein>
    <recommendedName>
        <fullName evidence="3 9">4-diphosphocytidyl-2-C-methyl-D-erythritol kinase</fullName>
        <shortName evidence="9">CMK</shortName>
        <ecNumber evidence="2 9">2.7.1.148</ecNumber>
    </recommendedName>
    <alternativeName>
        <fullName evidence="8 9">4-(cytidine-5'-diphospho)-2-C-methyl-D-erythritol kinase</fullName>
    </alternativeName>
</protein>
<gene>
    <name evidence="9" type="primary">ispE</name>
    <name evidence="12" type="ORF">FC32_GL000587</name>
</gene>
<feature type="binding site" evidence="9">
    <location>
        <begin position="98"/>
        <end position="108"/>
    </location>
    <ligand>
        <name>ATP</name>
        <dbReference type="ChEBI" id="CHEBI:30616"/>
    </ligand>
</feature>
<dbReference type="GO" id="GO:0050515">
    <property type="term" value="F:4-(cytidine 5'-diphospho)-2-C-methyl-D-erythritol kinase activity"/>
    <property type="evidence" value="ECO:0007669"/>
    <property type="project" value="UniProtKB-UniRule"/>
</dbReference>
<evidence type="ECO:0000256" key="1">
    <source>
        <dbReference type="ARBA" id="ARBA00009684"/>
    </source>
</evidence>
<feature type="domain" description="GHMP kinase C-terminal" evidence="11">
    <location>
        <begin position="203"/>
        <end position="277"/>
    </location>
</feature>
<comment type="function">
    <text evidence="9">Catalyzes the phosphorylation of the position 2 hydroxy group of 4-diphosphocytidyl-2C-methyl-D-erythritol.</text>
</comment>